<accession>A0A448ZF81</accession>
<dbReference type="PROSITE" id="PS00636">
    <property type="entry name" value="DNAJ_1"/>
    <property type="match status" value="1"/>
</dbReference>
<keyword evidence="2" id="KW-1133">Transmembrane helix</keyword>
<evidence type="ECO:0000259" key="3">
    <source>
        <dbReference type="PROSITE" id="PS50076"/>
    </source>
</evidence>
<feature type="compositionally biased region" description="Gly residues" evidence="1">
    <location>
        <begin position="143"/>
        <end position="153"/>
    </location>
</feature>
<dbReference type="PRINTS" id="PR00625">
    <property type="entry name" value="JDOMAIN"/>
</dbReference>
<dbReference type="Gene3D" id="1.10.287.110">
    <property type="entry name" value="DnaJ domain"/>
    <property type="match status" value="1"/>
</dbReference>
<organism evidence="5 6">
    <name type="scientific">Pseudo-nitzschia multistriata</name>
    <dbReference type="NCBI Taxonomy" id="183589"/>
    <lineage>
        <taxon>Eukaryota</taxon>
        <taxon>Sar</taxon>
        <taxon>Stramenopiles</taxon>
        <taxon>Ochrophyta</taxon>
        <taxon>Bacillariophyta</taxon>
        <taxon>Bacillariophyceae</taxon>
        <taxon>Bacillariophycidae</taxon>
        <taxon>Bacillariales</taxon>
        <taxon>Bacillariaceae</taxon>
        <taxon>Pseudo-nitzschia</taxon>
    </lineage>
</organism>
<dbReference type="PROSITE" id="PS50076">
    <property type="entry name" value="DNAJ_2"/>
    <property type="match status" value="1"/>
</dbReference>
<dbReference type="Pfam" id="PF01549">
    <property type="entry name" value="ShK"/>
    <property type="match status" value="1"/>
</dbReference>
<dbReference type="GO" id="GO:0005789">
    <property type="term" value="C:endoplasmic reticulum membrane"/>
    <property type="evidence" value="ECO:0007669"/>
    <property type="project" value="TreeGrafter"/>
</dbReference>
<dbReference type="InterPro" id="IPR003582">
    <property type="entry name" value="ShKT_dom"/>
</dbReference>
<evidence type="ECO:0000313" key="6">
    <source>
        <dbReference type="Proteomes" id="UP000291116"/>
    </source>
</evidence>
<evidence type="ECO:0008006" key="7">
    <source>
        <dbReference type="Google" id="ProtNLM"/>
    </source>
</evidence>
<dbReference type="SUPFAM" id="SSF46565">
    <property type="entry name" value="Chaperone J-domain"/>
    <property type="match status" value="1"/>
</dbReference>
<dbReference type="PANTHER" id="PTHR43908:SF3">
    <property type="entry name" value="AT29763P-RELATED"/>
    <property type="match status" value="1"/>
</dbReference>
<feature type="region of interest" description="Disordered" evidence="1">
    <location>
        <begin position="128"/>
        <end position="161"/>
    </location>
</feature>
<dbReference type="InterPro" id="IPR018253">
    <property type="entry name" value="DnaJ_domain_CS"/>
</dbReference>
<dbReference type="SMART" id="SM00271">
    <property type="entry name" value="DnaJ"/>
    <property type="match status" value="1"/>
</dbReference>
<dbReference type="PROSITE" id="PS51670">
    <property type="entry name" value="SHKT"/>
    <property type="match status" value="1"/>
</dbReference>
<feature type="compositionally biased region" description="Low complexity" evidence="1">
    <location>
        <begin position="133"/>
        <end position="142"/>
    </location>
</feature>
<dbReference type="InterPro" id="IPR051100">
    <property type="entry name" value="DnaJ_subfamily_B/C"/>
</dbReference>
<dbReference type="CDD" id="cd06257">
    <property type="entry name" value="DnaJ"/>
    <property type="match status" value="1"/>
</dbReference>
<reference evidence="5 6" key="1">
    <citation type="submission" date="2019-01" db="EMBL/GenBank/DDBJ databases">
        <authorList>
            <person name="Ferrante I. M."/>
        </authorList>
    </citation>
    <scope>NUCLEOTIDE SEQUENCE [LARGE SCALE GENOMIC DNA]</scope>
    <source>
        <strain evidence="5 6">B856</strain>
    </source>
</reference>
<evidence type="ECO:0000259" key="4">
    <source>
        <dbReference type="PROSITE" id="PS51670"/>
    </source>
</evidence>
<evidence type="ECO:0000256" key="1">
    <source>
        <dbReference type="SAM" id="MobiDB-lite"/>
    </source>
</evidence>
<keyword evidence="2" id="KW-0472">Membrane</keyword>
<feature type="domain" description="ShKT" evidence="4">
    <location>
        <begin position="410"/>
        <end position="445"/>
    </location>
</feature>
<feature type="compositionally biased region" description="Basic and acidic residues" evidence="1">
    <location>
        <begin position="448"/>
        <end position="461"/>
    </location>
</feature>
<dbReference type="GO" id="GO:0071218">
    <property type="term" value="P:cellular response to misfolded protein"/>
    <property type="evidence" value="ECO:0007669"/>
    <property type="project" value="TreeGrafter"/>
</dbReference>
<evidence type="ECO:0000313" key="5">
    <source>
        <dbReference type="EMBL" id="VEU40702.1"/>
    </source>
</evidence>
<dbReference type="GO" id="GO:0030544">
    <property type="term" value="F:Hsp70 protein binding"/>
    <property type="evidence" value="ECO:0007669"/>
    <property type="project" value="TreeGrafter"/>
</dbReference>
<dbReference type="AlphaFoldDB" id="A0A448ZF81"/>
<dbReference type="InterPro" id="IPR036208">
    <property type="entry name" value="VHL_sf"/>
</dbReference>
<dbReference type="SUPFAM" id="SSF49468">
    <property type="entry name" value="VHL"/>
    <property type="match status" value="1"/>
</dbReference>
<keyword evidence="6" id="KW-1185">Reference proteome</keyword>
<dbReference type="InterPro" id="IPR036869">
    <property type="entry name" value="J_dom_sf"/>
</dbReference>
<dbReference type="PANTHER" id="PTHR43908">
    <property type="entry name" value="AT29763P-RELATED"/>
    <property type="match status" value="1"/>
</dbReference>
<dbReference type="Pfam" id="PF00226">
    <property type="entry name" value="DnaJ"/>
    <property type="match status" value="1"/>
</dbReference>
<keyword evidence="2" id="KW-0812">Transmembrane</keyword>
<dbReference type="Proteomes" id="UP000291116">
    <property type="component" value="Unassembled WGS sequence"/>
</dbReference>
<protein>
    <recommendedName>
        <fullName evidence="7">J domain-containing protein</fullName>
    </recommendedName>
</protein>
<dbReference type="OrthoDB" id="203484at2759"/>
<dbReference type="InterPro" id="IPR001623">
    <property type="entry name" value="DnaJ_domain"/>
</dbReference>
<name>A0A448ZF81_9STRA</name>
<gene>
    <name evidence="5" type="ORF">PSNMU_V1.4_AUG-EV-PASAV3_0075970</name>
</gene>
<proteinExistence type="predicted"/>
<feature type="region of interest" description="Disordered" evidence="1">
    <location>
        <begin position="448"/>
        <end position="469"/>
    </location>
</feature>
<evidence type="ECO:0000256" key="2">
    <source>
        <dbReference type="SAM" id="Phobius"/>
    </source>
</evidence>
<feature type="transmembrane region" description="Helical" evidence="2">
    <location>
        <begin position="20"/>
        <end position="39"/>
    </location>
</feature>
<feature type="domain" description="J" evidence="3">
    <location>
        <begin position="67"/>
        <end position="134"/>
    </location>
</feature>
<sequence>MIGQEDDTRMCKAHQCLPTLLTMSVLSAILSLFFIFFAYSSNNSINHHFTWFFPPTVANAAASEITDLYEILGVSRTASVQEIKKAYRKKALDTHPDKNKGVPAEEAAAAFHKVVHAFEILSDKSSRNRYDRTGQTSGNGNTSNGGGNRGGGPQWTFRWNTGGGSRNHRYYKPRLKDRFDVKQAQSRILHIVSLEQLETIITATIDGEAVLERDIMICFYTPPLETHLMDEMVYPWPFAAKSSQGIWWEDLLQTSVVRYHNSNDLTEFFGIPRGGSLEKPVFIFGKKGQKFWDKAAWDRRLSTDERQVFDQWTWKQLEVEVVFVNHHDHPVELFWIHDRGGHAKGIIDANGGRAVHVTTLASEWWVRDARTDTLEGAPGRWKMTDGTCLYNVKILSDEHRREYVIPKRLCYDLSGHCPFWNRSGKECDKNPNFMHQWCRKECRRCTPDVDPKANEKKHDGTDYPGSNEL</sequence>
<dbReference type="EMBL" id="CAACVS010000300">
    <property type="protein sequence ID" value="VEU40702.1"/>
    <property type="molecule type" value="Genomic_DNA"/>
</dbReference>